<evidence type="ECO:0000313" key="2">
    <source>
        <dbReference type="Proteomes" id="UP000599312"/>
    </source>
</evidence>
<dbReference type="RefSeq" id="WP_196273599.1">
    <property type="nucleotide sequence ID" value="NZ_JADQDO010000017.1"/>
</dbReference>
<organism evidence="1 2">
    <name type="scientific">Microvirga alba</name>
    <dbReference type="NCBI Taxonomy" id="2791025"/>
    <lineage>
        <taxon>Bacteria</taxon>
        <taxon>Pseudomonadati</taxon>
        <taxon>Pseudomonadota</taxon>
        <taxon>Alphaproteobacteria</taxon>
        <taxon>Hyphomicrobiales</taxon>
        <taxon>Methylobacteriaceae</taxon>
        <taxon>Microvirga</taxon>
    </lineage>
</organism>
<reference evidence="1" key="1">
    <citation type="submission" date="2020-11" db="EMBL/GenBank/DDBJ databases">
        <authorList>
            <person name="Kim M.K."/>
        </authorList>
    </citation>
    <scope>NUCLEOTIDE SEQUENCE</scope>
    <source>
        <strain evidence="1">BT350</strain>
    </source>
</reference>
<name>A0A931BTB8_9HYPH</name>
<dbReference type="SUPFAM" id="SSF46785">
    <property type="entry name" value="Winged helix' DNA-binding domain"/>
    <property type="match status" value="1"/>
</dbReference>
<dbReference type="Proteomes" id="UP000599312">
    <property type="component" value="Unassembled WGS sequence"/>
</dbReference>
<dbReference type="InterPro" id="IPR036390">
    <property type="entry name" value="WH_DNA-bd_sf"/>
</dbReference>
<accession>A0A931BTB8</accession>
<comment type="caution">
    <text evidence="1">The sequence shown here is derived from an EMBL/GenBank/DDBJ whole genome shotgun (WGS) entry which is preliminary data.</text>
</comment>
<gene>
    <name evidence="1" type="ORF">I2H38_19765</name>
</gene>
<proteinExistence type="predicted"/>
<keyword evidence="2" id="KW-1185">Reference proteome</keyword>
<evidence type="ECO:0000313" key="1">
    <source>
        <dbReference type="EMBL" id="MBF9235603.1"/>
    </source>
</evidence>
<dbReference type="EMBL" id="JADQDO010000017">
    <property type="protein sequence ID" value="MBF9235603.1"/>
    <property type="molecule type" value="Genomic_DNA"/>
</dbReference>
<sequence>MQQLYVLQPPALYMVQIVLDRLADFPPRQKIIYIGILATIAGLKQRGEVVTAARLAEVYGHDYASFTPFIKTLVDIGILTRRAVPNRQHRGRAFELDFTETDLLRELLGLPATPPQRELDR</sequence>
<dbReference type="AlphaFoldDB" id="A0A931BTB8"/>
<protein>
    <submittedName>
        <fullName evidence="1">Uncharacterized protein</fullName>
    </submittedName>
</protein>